<comment type="caution">
    <text evidence="2">The sequence shown here is derived from an EMBL/GenBank/DDBJ whole genome shotgun (WGS) entry which is preliminary data.</text>
</comment>
<dbReference type="AlphaFoldDB" id="A0A9D4LD84"/>
<sequence length="130" mass="14306">MQPNLDHSATAKSGAGMELAVLTSAQLSLRANRLAVLLSQSTTYVTAQYLIRIHSTAGATAGLSSVQSRFYDDEVLQLAPVLAFASGSGSRPHGLWWSGQDGNVRQQQQQLRIEQQHNRQTQQPWPQHQQ</sequence>
<keyword evidence="3" id="KW-1185">Reference proteome</keyword>
<reference evidence="2" key="1">
    <citation type="journal article" date="2019" name="bioRxiv">
        <title>The Genome of the Zebra Mussel, Dreissena polymorpha: A Resource for Invasive Species Research.</title>
        <authorList>
            <person name="McCartney M.A."/>
            <person name="Auch B."/>
            <person name="Kono T."/>
            <person name="Mallez S."/>
            <person name="Zhang Y."/>
            <person name="Obille A."/>
            <person name="Becker A."/>
            <person name="Abrahante J.E."/>
            <person name="Garbe J."/>
            <person name="Badalamenti J.P."/>
            <person name="Herman A."/>
            <person name="Mangelson H."/>
            <person name="Liachko I."/>
            <person name="Sullivan S."/>
            <person name="Sone E.D."/>
            <person name="Koren S."/>
            <person name="Silverstein K.A.T."/>
            <person name="Beckman K.B."/>
            <person name="Gohl D.M."/>
        </authorList>
    </citation>
    <scope>NUCLEOTIDE SEQUENCE</scope>
    <source>
        <strain evidence="2">Duluth1</strain>
        <tissue evidence="2">Whole animal</tissue>
    </source>
</reference>
<dbReference type="EMBL" id="JAIWYP010000003">
    <property type="protein sequence ID" value="KAH3856462.1"/>
    <property type="molecule type" value="Genomic_DNA"/>
</dbReference>
<proteinExistence type="predicted"/>
<dbReference type="Proteomes" id="UP000828390">
    <property type="component" value="Unassembled WGS sequence"/>
</dbReference>
<feature type="region of interest" description="Disordered" evidence="1">
    <location>
        <begin position="87"/>
        <end position="130"/>
    </location>
</feature>
<feature type="compositionally biased region" description="Low complexity" evidence="1">
    <location>
        <begin position="105"/>
        <end position="130"/>
    </location>
</feature>
<organism evidence="2 3">
    <name type="scientific">Dreissena polymorpha</name>
    <name type="common">Zebra mussel</name>
    <name type="synonym">Mytilus polymorpha</name>
    <dbReference type="NCBI Taxonomy" id="45954"/>
    <lineage>
        <taxon>Eukaryota</taxon>
        <taxon>Metazoa</taxon>
        <taxon>Spiralia</taxon>
        <taxon>Lophotrochozoa</taxon>
        <taxon>Mollusca</taxon>
        <taxon>Bivalvia</taxon>
        <taxon>Autobranchia</taxon>
        <taxon>Heteroconchia</taxon>
        <taxon>Euheterodonta</taxon>
        <taxon>Imparidentia</taxon>
        <taxon>Neoheterodontei</taxon>
        <taxon>Myida</taxon>
        <taxon>Dreissenoidea</taxon>
        <taxon>Dreissenidae</taxon>
        <taxon>Dreissena</taxon>
    </lineage>
</organism>
<name>A0A9D4LD84_DREPO</name>
<gene>
    <name evidence="2" type="ORF">DPMN_099050</name>
</gene>
<protein>
    <submittedName>
        <fullName evidence="2">Uncharacterized protein</fullName>
    </submittedName>
</protein>
<accession>A0A9D4LD84</accession>
<reference evidence="2" key="2">
    <citation type="submission" date="2020-11" db="EMBL/GenBank/DDBJ databases">
        <authorList>
            <person name="McCartney M.A."/>
            <person name="Auch B."/>
            <person name="Kono T."/>
            <person name="Mallez S."/>
            <person name="Becker A."/>
            <person name="Gohl D.M."/>
            <person name="Silverstein K.A.T."/>
            <person name="Koren S."/>
            <person name="Bechman K.B."/>
            <person name="Herman A."/>
            <person name="Abrahante J.E."/>
            <person name="Garbe J."/>
        </authorList>
    </citation>
    <scope>NUCLEOTIDE SEQUENCE</scope>
    <source>
        <strain evidence="2">Duluth1</strain>
        <tissue evidence="2">Whole animal</tissue>
    </source>
</reference>
<evidence type="ECO:0000313" key="3">
    <source>
        <dbReference type="Proteomes" id="UP000828390"/>
    </source>
</evidence>
<evidence type="ECO:0000313" key="2">
    <source>
        <dbReference type="EMBL" id="KAH3856462.1"/>
    </source>
</evidence>
<evidence type="ECO:0000256" key="1">
    <source>
        <dbReference type="SAM" id="MobiDB-lite"/>
    </source>
</evidence>